<comment type="similarity">
    <text evidence="1">Belongs to the SURF1 family.</text>
</comment>
<feature type="transmembrane region" description="Helical" evidence="1">
    <location>
        <begin position="225"/>
        <end position="244"/>
    </location>
</feature>
<comment type="caution">
    <text evidence="3">The sequence shown here is derived from an EMBL/GenBank/DDBJ whole genome shotgun (WGS) entry which is preliminary data.</text>
</comment>
<feature type="region of interest" description="Disordered" evidence="2">
    <location>
        <begin position="252"/>
        <end position="276"/>
    </location>
</feature>
<dbReference type="InterPro" id="IPR002994">
    <property type="entry name" value="Surf1/Shy1"/>
</dbReference>
<comment type="caution">
    <text evidence="1">Lacks conserved residue(s) required for the propagation of feature annotation.</text>
</comment>
<protein>
    <recommendedName>
        <fullName evidence="1">SURF1-like protein</fullName>
    </recommendedName>
</protein>
<gene>
    <name evidence="3" type="ORF">RIF23_07115</name>
</gene>
<dbReference type="EMBL" id="JAVLVT010000003">
    <property type="protein sequence ID" value="MDS1270060.1"/>
    <property type="molecule type" value="Genomic_DNA"/>
</dbReference>
<keyword evidence="1" id="KW-1133">Transmembrane helix</keyword>
<keyword evidence="1" id="KW-1003">Cell membrane</keyword>
<dbReference type="PROSITE" id="PS51257">
    <property type="entry name" value="PROKAR_LIPOPROTEIN"/>
    <property type="match status" value="1"/>
</dbReference>
<dbReference type="PROSITE" id="PS50895">
    <property type="entry name" value="SURF1"/>
    <property type="match status" value="1"/>
</dbReference>
<proteinExistence type="inferred from homology"/>
<name>A0ABU2H5D8_9ACTN</name>
<evidence type="ECO:0000313" key="3">
    <source>
        <dbReference type="EMBL" id="MDS1270060.1"/>
    </source>
</evidence>
<keyword evidence="4" id="KW-1185">Reference proteome</keyword>
<evidence type="ECO:0000256" key="1">
    <source>
        <dbReference type="RuleBase" id="RU363076"/>
    </source>
</evidence>
<keyword evidence="1" id="KW-0472">Membrane</keyword>
<comment type="subcellular location">
    <subcellularLocation>
        <location evidence="1">Cell membrane</location>
        <topology evidence="1">Multi-pass membrane protein</topology>
    </subcellularLocation>
</comment>
<dbReference type="RefSeq" id="WP_310911604.1">
    <property type="nucleotide sequence ID" value="NZ_JAVLVT010000003.1"/>
</dbReference>
<feature type="compositionally biased region" description="Basic and acidic residues" evidence="2">
    <location>
        <begin position="252"/>
        <end position="264"/>
    </location>
</feature>
<accession>A0ABU2H5D8</accession>
<reference evidence="4" key="1">
    <citation type="submission" date="2023-07" db="EMBL/GenBank/DDBJ databases">
        <title>Novel species in the genus Lipingzhangella isolated from Sambhar Salt Lake.</title>
        <authorList>
            <person name="Jiya N."/>
            <person name="Kajale S."/>
            <person name="Sharma A."/>
        </authorList>
    </citation>
    <scope>NUCLEOTIDE SEQUENCE [LARGE SCALE GENOMIC DNA]</scope>
    <source>
        <strain evidence="4">LS1_29</strain>
    </source>
</reference>
<dbReference type="Pfam" id="PF02104">
    <property type="entry name" value="SURF1"/>
    <property type="match status" value="1"/>
</dbReference>
<evidence type="ECO:0000256" key="2">
    <source>
        <dbReference type="SAM" id="MobiDB-lite"/>
    </source>
</evidence>
<evidence type="ECO:0000313" key="4">
    <source>
        <dbReference type="Proteomes" id="UP001250214"/>
    </source>
</evidence>
<feature type="compositionally biased region" description="Pro residues" evidence="2">
    <location>
        <begin position="266"/>
        <end position="276"/>
    </location>
</feature>
<feature type="region of interest" description="Disordered" evidence="2">
    <location>
        <begin position="132"/>
        <end position="169"/>
    </location>
</feature>
<dbReference type="CDD" id="cd06662">
    <property type="entry name" value="SURF1"/>
    <property type="match status" value="1"/>
</dbReference>
<organism evidence="3 4">
    <name type="scientific">Lipingzhangella rawalii</name>
    <dbReference type="NCBI Taxonomy" id="2055835"/>
    <lineage>
        <taxon>Bacteria</taxon>
        <taxon>Bacillati</taxon>
        <taxon>Actinomycetota</taxon>
        <taxon>Actinomycetes</taxon>
        <taxon>Streptosporangiales</taxon>
        <taxon>Nocardiopsidaceae</taxon>
        <taxon>Lipingzhangella</taxon>
    </lineage>
</organism>
<keyword evidence="1" id="KW-0812">Transmembrane</keyword>
<sequence>MRLLSPRWLGIHLAMVLVVAGCALGAYWQYAAAKEPERDALPMAENFADPVEVATVTSPGEYLPTDRANQPVQVTGRYDADHQRLTPGLSTTGEPGFHVVAPVVVDPPPDAPAPETDTAVAVIRGWLSDEEVASGADAPPPPEGEVTVLGWLTPPQQEPTEGFTPVDIPEGHVERVSPAVLINEWPYQLFEGSITQTEPDTPQLETSPPVETPEKYEWNLRNLSYAGQWGLFAVVALAFWGSLIRREARDTALQHDAADQDGRPDTPAPNPPTPMP</sequence>
<dbReference type="Proteomes" id="UP001250214">
    <property type="component" value="Unassembled WGS sequence"/>
</dbReference>